<protein>
    <submittedName>
        <fullName evidence="2">Uncharacterized protein</fullName>
    </submittedName>
</protein>
<dbReference type="AlphaFoldDB" id="A0A7R8ZRU3"/>
<name>A0A7R8ZRU3_9CRUS</name>
<dbReference type="GO" id="GO:0004252">
    <property type="term" value="F:serine-type endopeptidase activity"/>
    <property type="evidence" value="ECO:0007669"/>
    <property type="project" value="TreeGrafter"/>
</dbReference>
<comment type="similarity">
    <text evidence="1">Belongs to the peptidase S54 family.</text>
</comment>
<feature type="non-terminal residue" evidence="2">
    <location>
        <position position="308"/>
    </location>
</feature>
<proteinExistence type="inferred from homology"/>
<dbReference type="OrthoDB" id="6603515at2759"/>
<dbReference type="InterPro" id="IPR051739">
    <property type="entry name" value="Rhomboid_IM_Serine_Proteases"/>
</dbReference>
<dbReference type="PANTHER" id="PTHR45840:SF2">
    <property type="entry name" value="PROTEIN RHOMBOID-RELATED"/>
    <property type="match status" value="1"/>
</dbReference>
<organism evidence="2">
    <name type="scientific">Cyprideis torosa</name>
    <dbReference type="NCBI Taxonomy" id="163714"/>
    <lineage>
        <taxon>Eukaryota</taxon>
        <taxon>Metazoa</taxon>
        <taxon>Ecdysozoa</taxon>
        <taxon>Arthropoda</taxon>
        <taxon>Crustacea</taxon>
        <taxon>Oligostraca</taxon>
        <taxon>Ostracoda</taxon>
        <taxon>Podocopa</taxon>
        <taxon>Podocopida</taxon>
        <taxon>Cytherocopina</taxon>
        <taxon>Cytheroidea</taxon>
        <taxon>Cytherideidae</taxon>
        <taxon>Cyprideis</taxon>
    </lineage>
</organism>
<gene>
    <name evidence="2" type="ORF">CTOB1V02_LOCUS7573</name>
</gene>
<evidence type="ECO:0000256" key="1">
    <source>
        <dbReference type="ARBA" id="ARBA00009045"/>
    </source>
</evidence>
<dbReference type="PANTHER" id="PTHR45840">
    <property type="entry name" value="RHOMBOID-RELATED PROTEIN"/>
    <property type="match status" value="1"/>
</dbReference>
<dbReference type="EMBL" id="OB662233">
    <property type="protein sequence ID" value="CAD7229705.1"/>
    <property type="molecule type" value="Genomic_DNA"/>
</dbReference>
<accession>A0A7R8ZRU3</accession>
<evidence type="ECO:0000313" key="2">
    <source>
        <dbReference type="EMBL" id="CAD7229705.1"/>
    </source>
</evidence>
<feature type="non-terminal residue" evidence="2">
    <location>
        <position position="1"/>
    </location>
</feature>
<reference evidence="2" key="1">
    <citation type="submission" date="2020-11" db="EMBL/GenBank/DDBJ databases">
        <authorList>
            <person name="Tran Van P."/>
        </authorList>
    </citation>
    <scope>NUCLEOTIDE SEQUENCE</scope>
</reference>
<sequence>YKAGFIRKHGTASVCPATCGIRNAVLQCKASLLRWSGLQLLHSRLRSDQRCAHSGEPEQDHNFFRLRTAPTAQPNGFLGEPGSATSYVSFSSPPGPDKHLATLEEFKDCSDFEEESEHLLNVELKRKCLEDVSQDLRSKFDCEGFGEIPCDVFLQTVIPDEKFRTQIDPDKLEVLRVKALANPTSVITVQAFIDVVTGKRTRSYKCAVHCQDGEVYSLNDYKIQIEPQAPFDKMVRIVAGEFLQEERDRKYYADQYRCWPPPLFVFFVTLIEEERDRKYYADQYRCWPPPLFVFFVTLIEVNGDLLSL</sequence>